<gene>
    <name evidence="2" type="primary">LOC142165346</name>
</gene>
<evidence type="ECO:0000313" key="2">
    <source>
        <dbReference type="RefSeq" id="XP_075080021.1"/>
    </source>
</evidence>
<reference evidence="2" key="2">
    <citation type="submission" date="2025-08" db="UniProtKB">
        <authorList>
            <consortium name="RefSeq"/>
        </authorList>
    </citation>
    <scope>IDENTIFICATION</scope>
    <source>
        <tissue evidence="2">Leaf</tissue>
    </source>
</reference>
<protein>
    <submittedName>
        <fullName evidence="2">Uncharacterized protein LOC142165346</fullName>
    </submittedName>
</protein>
<reference evidence="1" key="1">
    <citation type="journal article" date="2014" name="Nat. Commun.">
        <title>The tobacco genome sequence and its comparison with those of tomato and potato.</title>
        <authorList>
            <person name="Sierro N."/>
            <person name="Battey J.N."/>
            <person name="Ouadi S."/>
            <person name="Bakaher N."/>
            <person name="Bovet L."/>
            <person name="Willig A."/>
            <person name="Goepfert S."/>
            <person name="Peitsch M.C."/>
            <person name="Ivanov N.V."/>
        </authorList>
    </citation>
    <scope>NUCLEOTIDE SEQUENCE [LARGE SCALE GENOMIC DNA]</scope>
</reference>
<name>A0AC58S4V4_TOBAC</name>
<keyword evidence="1" id="KW-1185">Reference proteome</keyword>
<dbReference type="RefSeq" id="XP_075080021.1">
    <property type="nucleotide sequence ID" value="XM_075223920.1"/>
</dbReference>
<sequence length="654" mass="74720">MLPAWDKYIPELIELFGEEFANPMLELKQLRQTGTVREFQFAFDRLLARCSLTIEQAISCFLGGLKEELVHPIKMHEPKSLSKTYWLARLAEVTLAANARALKHTSPWSYSSVRKSVYDSTCLKSYQPMQLTRLNSPANSTSIIPKTRRNIFPAEMQSRRAQGIQGAQTIHITGYSDKRLIQILLDGGNNTMEATSGVVRIFQWMLEGTTYESDLIMFPVGKYDLVLGALWMKTLGPVTMDYSALTMTYNYLGKQHVLKGVPDACRLSSPKAVNKSNGNDVELFMYSSMKKDIIEKLVKGMLRQGVIQYSNSPFSSPVVVVGKKDGSWRFLSLVDHVQHLQQVFEVMVQHKLLSKRSNKDLAPRHIALSIYESELLALVFAVTKWSHYLLNRHFTVKTDQKALKGKDNIVVDTLSRVRCAELISLLMNSVQTDLWKEIQDSWFADLELAALIASLQHTPQEHITWLNQQLKRKGKLLVGNDWKGIHIDIVDFIHKCNVCQRNKYDIVVSPDFLQPLPIHALPWTDITMDFIEDLPKSKGKFDIWVIIDRLTKHSHFIVLSHPYTAQSLVPIFLDNIFRHHGFPASITSDRDPIFISTFWKEFLISQSVILQTSTAYHPQTDGQSEILNRCLETYLHCFCIDSPTDWSLFLALAE</sequence>
<evidence type="ECO:0000313" key="1">
    <source>
        <dbReference type="Proteomes" id="UP000790787"/>
    </source>
</evidence>
<organism evidence="1 2">
    <name type="scientific">Nicotiana tabacum</name>
    <name type="common">Common tobacco</name>
    <dbReference type="NCBI Taxonomy" id="4097"/>
    <lineage>
        <taxon>Eukaryota</taxon>
        <taxon>Viridiplantae</taxon>
        <taxon>Streptophyta</taxon>
        <taxon>Embryophyta</taxon>
        <taxon>Tracheophyta</taxon>
        <taxon>Spermatophyta</taxon>
        <taxon>Magnoliopsida</taxon>
        <taxon>eudicotyledons</taxon>
        <taxon>Gunneridae</taxon>
        <taxon>Pentapetalae</taxon>
        <taxon>asterids</taxon>
        <taxon>lamiids</taxon>
        <taxon>Solanales</taxon>
        <taxon>Solanaceae</taxon>
        <taxon>Nicotianoideae</taxon>
        <taxon>Nicotianeae</taxon>
        <taxon>Nicotiana</taxon>
    </lineage>
</organism>
<proteinExistence type="predicted"/>
<dbReference type="Proteomes" id="UP000790787">
    <property type="component" value="Chromosome 10"/>
</dbReference>
<accession>A0AC58S4V4</accession>